<protein>
    <submittedName>
        <fullName evidence="4">Amidohydrolase</fullName>
    </submittedName>
</protein>
<dbReference type="InterPro" id="IPR052350">
    <property type="entry name" value="Metallo-dep_Lactonases"/>
</dbReference>
<dbReference type="PANTHER" id="PTHR43569">
    <property type="entry name" value="AMIDOHYDROLASE"/>
    <property type="match status" value="1"/>
</dbReference>
<dbReference type="STRING" id="34103.SAMN05421778_12019"/>
<dbReference type="Gene3D" id="3.20.20.140">
    <property type="entry name" value="Metal-dependent hydrolases"/>
    <property type="match status" value="1"/>
</dbReference>
<dbReference type="EMBL" id="AZRA01000043">
    <property type="protein sequence ID" value="KDB52706.1"/>
    <property type="molecule type" value="Genomic_DNA"/>
</dbReference>
<dbReference type="PANTHER" id="PTHR43569:SF1">
    <property type="entry name" value="BLL3371 PROTEIN"/>
    <property type="match status" value="1"/>
</dbReference>
<dbReference type="AlphaFoldDB" id="A0A059KMM1"/>
<evidence type="ECO:0000313" key="5">
    <source>
        <dbReference type="Proteomes" id="UP000026714"/>
    </source>
</evidence>
<feature type="domain" description="Amidohydrolase-related" evidence="3">
    <location>
        <begin position="49"/>
        <end position="342"/>
    </location>
</feature>
<dbReference type="RefSeq" id="WP_081838053.1">
    <property type="nucleotide sequence ID" value="NZ_AZRA01000043.1"/>
</dbReference>
<feature type="region of interest" description="Disordered" evidence="2">
    <location>
        <begin position="1"/>
        <end position="24"/>
    </location>
</feature>
<organism evidence="4 5">
    <name type="scientific">Sphaerotilus natans subsp. natans DSM 6575</name>
    <dbReference type="NCBI Taxonomy" id="1286631"/>
    <lineage>
        <taxon>Bacteria</taxon>
        <taxon>Pseudomonadati</taxon>
        <taxon>Pseudomonadota</taxon>
        <taxon>Betaproteobacteria</taxon>
        <taxon>Burkholderiales</taxon>
        <taxon>Sphaerotilaceae</taxon>
        <taxon>Sphaerotilus</taxon>
    </lineage>
</organism>
<gene>
    <name evidence="4" type="ORF">X805_16920</name>
</gene>
<evidence type="ECO:0000313" key="4">
    <source>
        <dbReference type="EMBL" id="KDB52706.1"/>
    </source>
</evidence>
<proteinExistence type="inferred from homology"/>
<dbReference type="InterPro" id="IPR032466">
    <property type="entry name" value="Metal_Hydrolase"/>
</dbReference>
<dbReference type="InterPro" id="IPR006680">
    <property type="entry name" value="Amidohydro-rel"/>
</dbReference>
<sequence>MSHLTSSVPPGPAPSAEPAAAPAASVPSPLQAARLAYLASGDEALLPIVDAHHHFWDVARNPHPWLQRLPRIPFRYGDYGAICCNHLPADHARQAGAHLWLRSVLMEGEWDPADPLGEARWVHALAARESTPQALAAAAWLDRADWPEVLATLLTLPLVRSVRHKPRTVPRAEHHAAWQGPGSLRCERWRAGYARLVGTGLMFELQVPWWHLDEAGELARDFPTVPLVLNHAGLPAERDAASLAAWRQATARLAQWPQVVVKLSGLGVPGQAWTPALQAPVVQHLLDTFGPSRCLVASNFPVDGLVATLDEIFSGFKALTRHLAPPERLAVFCDNALRLYRLPA</sequence>
<keyword evidence="4" id="KW-0378">Hydrolase</keyword>
<name>A0A059KMM1_9BURK</name>
<dbReference type="Pfam" id="PF04909">
    <property type="entry name" value="Amidohydro_2"/>
    <property type="match status" value="1"/>
</dbReference>
<reference evidence="4 5" key="1">
    <citation type="journal article" date="2014" name="FEMS Microbiol. Ecol.">
        <title>Sphaerotilus natans encrusted with nanoball-shaped Fe(III) oxide minerals formed by nitrate-reducing mixotrophic Fe(II) oxidation.</title>
        <authorList>
            <person name="Park S."/>
            <person name="Kim D.H."/>
            <person name="Lee J.H."/>
            <person name="Hur H.G."/>
        </authorList>
    </citation>
    <scope>NUCLEOTIDE SEQUENCE [LARGE SCALE GENOMIC DNA]</scope>
    <source>
        <strain evidence="4 5">DSM 6575</strain>
    </source>
</reference>
<dbReference type="Proteomes" id="UP000026714">
    <property type="component" value="Unassembled WGS sequence"/>
</dbReference>
<dbReference type="GO" id="GO:0016787">
    <property type="term" value="F:hydrolase activity"/>
    <property type="evidence" value="ECO:0007669"/>
    <property type="project" value="UniProtKB-KW"/>
</dbReference>
<dbReference type="eggNOG" id="COG3618">
    <property type="taxonomic scope" value="Bacteria"/>
</dbReference>
<keyword evidence="5" id="KW-1185">Reference proteome</keyword>
<evidence type="ECO:0000256" key="2">
    <source>
        <dbReference type="SAM" id="MobiDB-lite"/>
    </source>
</evidence>
<evidence type="ECO:0000259" key="3">
    <source>
        <dbReference type="Pfam" id="PF04909"/>
    </source>
</evidence>
<comment type="similarity">
    <text evidence="1">Belongs to the metallo-dependent hydrolases superfamily.</text>
</comment>
<dbReference type="SUPFAM" id="SSF51556">
    <property type="entry name" value="Metallo-dependent hydrolases"/>
    <property type="match status" value="1"/>
</dbReference>
<comment type="caution">
    <text evidence="4">The sequence shown here is derived from an EMBL/GenBank/DDBJ whole genome shotgun (WGS) entry which is preliminary data.</text>
</comment>
<evidence type="ECO:0000256" key="1">
    <source>
        <dbReference type="ARBA" id="ARBA00038310"/>
    </source>
</evidence>
<accession>A0A059KMM1</accession>
<dbReference type="PATRIC" id="fig|1286631.3.peg.1664"/>